<sequence length="426" mass="51252">MRCYYEAEVQNIKSEKNVFDIWRRRNPNVRPNMTSTTLSSQRRFIMNKNKLTNDELENIKRSVYEEHENLPDDNHYQIQNDPEVVSDEREVTNVHEYNYLNDDTIEVVQVTEEIQSYRIEVQSTMEEEFLHELNSVMNISFDERVRLPKVLESHKLNSYITDCNAVIKKHIDNNPSLDLTRINHLIFAGAMVVTKKFKKVSIEKTSNVKKQNIPKWQKRIQDKICEWRKEVSILYESKLSQVSDKVKYKAYKIKKRYHIFDRVQLDEILKQKINAYTQRINRYKKRNETYRQNKMFNEDKKRFYQMLLNKNVTIQNPPSAQTAQEFWSNLWSVPSVINHEADWMERESERFENTEGMMEFNITNEDLIEAIQNTQNWKAPGWDSIQNLDRIPKIYEFNSKQRHRDGSQHCLHYALVLCMFFDFFGD</sequence>
<reference evidence="2" key="1">
    <citation type="submission" date="2021-05" db="EMBL/GenBank/DDBJ databases">
        <authorList>
            <person name="Alioto T."/>
            <person name="Alioto T."/>
            <person name="Gomez Garrido J."/>
        </authorList>
    </citation>
    <scope>NUCLEOTIDE SEQUENCE</scope>
</reference>
<evidence type="ECO:0000256" key="1">
    <source>
        <dbReference type="SAM" id="Coils"/>
    </source>
</evidence>
<dbReference type="EMBL" id="HBUF01546537">
    <property type="protein sequence ID" value="CAG6757201.1"/>
    <property type="molecule type" value="Transcribed_RNA"/>
</dbReference>
<protein>
    <submittedName>
        <fullName evidence="2">Uncharacterized protein</fullName>
    </submittedName>
</protein>
<dbReference type="AlphaFoldDB" id="A0A8D9A1Q2"/>
<feature type="coiled-coil region" evidence="1">
    <location>
        <begin position="266"/>
        <end position="293"/>
    </location>
</feature>
<organism evidence="2">
    <name type="scientific">Cacopsylla melanoneura</name>
    <dbReference type="NCBI Taxonomy" id="428564"/>
    <lineage>
        <taxon>Eukaryota</taxon>
        <taxon>Metazoa</taxon>
        <taxon>Ecdysozoa</taxon>
        <taxon>Arthropoda</taxon>
        <taxon>Hexapoda</taxon>
        <taxon>Insecta</taxon>
        <taxon>Pterygota</taxon>
        <taxon>Neoptera</taxon>
        <taxon>Paraneoptera</taxon>
        <taxon>Hemiptera</taxon>
        <taxon>Sternorrhyncha</taxon>
        <taxon>Psylloidea</taxon>
        <taxon>Psyllidae</taxon>
        <taxon>Psyllinae</taxon>
        <taxon>Cacopsylla</taxon>
    </lineage>
</organism>
<keyword evidence="1" id="KW-0175">Coiled coil</keyword>
<proteinExistence type="predicted"/>
<evidence type="ECO:0000313" key="2">
    <source>
        <dbReference type="EMBL" id="CAG6757201.1"/>
    </source>
</evidence>
<accession>A0A8D9A1Q2</accession>
<name>A0A8D9A1Q2_9HEMI</name>